<keyword evidence="1" id="KW-1133">Transmembrane helix</keyword>
<name>A0ABW8YB89_9FLAO</name>
<feature type="transmembrane region" description="Helical" evidence="1">
    <location>
        <begin position="83"/>
        <end position="107"/>
    </location>
</feature>
<keyword evidence="3" id="KW-0808">Transferase</keyword>
<dbReference type="Gene3D" id="3.30.565.10">
    <property type="entry name" value="Histidine kinase-like ATPase, C-terminal domain"/>
    <property type="match status" value="1"/>
</dbReference>
<feature type="transmembrane region" description="Helical" evidence="1">
    <location>
        <begin position="9"/>
        <end position="26"/>
    </location>
</feature>
<keyword evidence="1" id="KW-0472">Membrane</keyword>
<dbReference type="Proteomes" id="UP001629059">
    <property type="component" value="Unassembled WGS sequence"/>
</dbReference>
<dbReference type="GO" id="GO:0016301">
    <property type="term" value="F:kinase activity"/>
    <property type="evidence" value="ECO:0007669"/>
    <property type="project" value="UniProtKB-KW"/>
</dbReference>
<sequence length="354" mass="41310">MSPSIHKYLTYKIIARIIVLTLFGLIFKSFDLSFIKDNPDYNTRSLVFVTMYVVVGFIIWEGAVRISKFTERKLSQSANRKKLIVLCSVFLLYGVIAAFVFGFIYAVTDILFFNRYEAWDSFTLPSYDLIFGSFLFYFLILAFNGIIFYYRQWRENLLHTERLMRENTEAKYEALRNQIDPHFFFNSLSVLTNLVYKDPDIAADYITQLAKTYRYILDKKFENMVTLETELNFLESYLFLINIRHQNSINIEIDLDDNIIKKCLIAPATLQMLFENAIKHTRFSLTSPLSISLKKEDNWLIVKNNLCKKQSSEASSGLGLENIKKRYELIGNNSIIICESNDSFIVKIPVILPL</sequence>
<feature type="transmembrane region" description="Helical" evidence="1">
    <location>
        <begin position="127"/>
        <end position="150"/>
    </location>
</feature>
<feature type="domain" description="Signal transduction histidine kinase internal region" evidence="2">
    <location>
        <begin position="170"/>
        <end position="248"/>
    </location>
</feature>
<dbReference type="PANTHER" id="PTHR34220:SF7">
    <property type="entry name" value="SENSOR HISTIDINE KINASE YPDA"/>
    <property type="match status" value="1"/>
</dbReference>
<organism evidence="3 4">
    <name type="scientific">Flavobacterium rhizophilum</name>
    <dbReference type="NCBI Taxonomy" id="3163296"/>
    <lineage>
        <taxon>Bacteria</taxon>
        <taxon>Pseudomonadati</taxon>
        <taxon>Bacteroidota</taxon>
        <taxon>Flavobacteriia</taxon>
        <taxon>Flavobacteriales</taxon>
        <taxon>Flavobacteriaceae</taxon>
        <taxon>Flavobacterium</taxon>
    </lineage>
</organism>
<dbReference type="InterPro" id="IPR010559">
    <property type="entry name" value="Sig_transdc_His_kin_internal"/>
</dbReference>
<dbReference type="EMBL" id="JBELQB010000005">
    <property type="protein sequence ID" value="MFL9837429.1"/>
    <property type="molecule type" value="Genomic_DNA"/>
</dbReference>
<evidence type="ECO:0000256" key="1">
    <source>
        <dbReference type="SAM" id="Phobius"/>
    </source>
</evidence>
<comment type="caution">
    <text evidence="3">The sequence shown here is derived from an EMBL/GenBank/DDBJ whole genome shotgun (WGS) entry which is preliminary data.</text>
</comment>
<evidence type="ECO:0000259" key="2">
    <source>
        <dbReference type="Pfam" id="PF06580"/>
    </source>
</evidence>
<keyword evidence="4" id="KW-1185">Reference proteome</keyword>
<feature type="transmembrane region" description="Helical" evidence="1">
    <location>
        <begin position="46"/>
        <end position="63"/>
    </location>
</feature>
<evidence type="ECO:0000313" key="3">
    <source>
        <dbReference type="EMBL" id="MFL9837429.1"/>
    </source>
</evidence>
<protein>
    <submittedName>
        <fullName evidence="3">Histidine kinase</fullName>
    </submittedName>
</protein>
<keyword evidence="3" id="KW-0418">Kinase</keyword>
<dbReference type="Pfam" id="PF06580">
    <property type="entry name" value="His_kinase"/>
    <property type="match status" value="1"/>
</dbReference>
<proteinExistence type="predicted"/>
<evidence type="ECO:0000313" key="4">
    <source>
        <dbReference type="Proteomes" id="UP001629059"/>
    </source>
</evidence>
<gene>
    <name evidence="3" type="ORF">ABS768_07970</name>
</gene>
<dbReference type="PANTHER" id="PTHR34220">
    <property type="entry name" value="SENSOR HISTIDINE KINASE YPDA"/>
    <property type="match status" value="1"/>
</dbReference>
<dbReference type="InterPro" id="IPR050640">
    <property type="entry name" value="Bact_2-comp_sensor_kinase"/>
</dbReference>
<dbReference type="RefSeq" id="WP_408074435.1">
    <property type="nucleotide sequence ID" value="NZ_JBELQB010000005.1"/>
</dbReference>
<keyword evidence="1" id="KW-0812">Transmembrane</keyword>
<reference evidence="3 4" key="1">
    <citation type="submission" date="2024-06" db="EMBL/GenBank/DDBJ databases">
        <authorList>
            <person name="Kaempfer P."/>
            <person name="Viver T."/>
        </authorList>
    </citation>
    <scope>NUCLEOTIDE SEQUENCE [LARGE SCALE GENOMIC DNA]</scope>
    <source>
        <strain evidence="3 4">ST-75</strain>
    </source>
</reference>
<accession>A0ABW8YB89</accession>
<dbReference type="InterPro" id="IPR036890">
    <property type="entry name" value="HATPase_C_sf"/>
</dbReference>